<reference evidence="2" key="1">
    <citation type="journal article" date="2020" name="bioRxiv">
        <title>Genomic and phenotypic heterogeneity of clinical isolates of the human pathogens Aspergillus fumigatus, Aspergillus lentulus and Aspergillus fumigatiaffinis.</title>
        <authorList>
            <person name="dos Santos R.A.C."/>
            <person name="Steenwyk J.L."/>
            <person name="Rivero-Menendez O."/>
            <person name="Mead M.E."/>
            <person name="Silva L.P."/>
            <person name="Bastos R.W."/>
            <person name="Alastruey-Izquierdo A."/>
            <person name="Goldman G.H."/>
            <person name="Rokas A."/>
        </authorList>
    </citation>
    <scope>NUCLEOTIDE SEQUENCE</scope>
    <source>
        <strain evidence="2">CNM-CM8927</strain>
    </source>
</reference>
<gene>
    <name evidence="2" type="ORF">CNMCM8927_001894</name>
</gene>
<sequence length="148" mass="16183">MSSMRTADTKPVTSPEEARYVSITSATIPGLHPPGPQAVWTSVQHSIKRPSLRPQAYLTLQVSTAIVVDLIEVCGLLAASFTLKRLDVGWLIFGNVVSIILGVIGCLQLVFSDWALSNAPSDYPRPWMDTLDLAFILMIPFPYVCPLV</sequence>
<keyword evidence="1" id="KW-0472">Membrane</keyword>
<comment type="caution">
    <text evidence="2">The sequence shown here is derived from an EMBL/GenBank/DDBJ whole genome shotgun (WGS) entry which is preliminary data.</text>
</comment>
<feature type="transmembrane region" description="Helical" evidence="1">
    <location>
        <begin position="131"/>
        <end position="147"/>
    </location>
</feature>
<reference evidence="2" key="2">
    <citation type="submission" date="2020-04" db="EMBL/GenBank/DDBJ databases">
        <authorList>
            <person name="Santos R.A.C."/>
            <person name="Steenwyk J.L."/>
            <person name="Rivero-Menendez O."/>
            <person name="Mead M.E."/>
            <person name="Silva L.P."/>
            <person name="Bastos R.W."/>
            <person name="Alastruey-Izquierdo A."/>
            <person name="Goldman G.H."/>
            <person name="Rokas A."/>
        </authorList>
    </citation>
    <scope>NUCLEOTIDE SEQUENCE</scope>
    <source>
        <strain evidence="2">CNM-CM8927</strain>
    </source>
</reference>
<protein>
    <submittedName>
        <fullName evidence="2">Uncharacterized protein</fullName>
    </submittedName>
</protein>
<name>A0AAN5YGR1_ASPLE</name>
<keyword evidence="1" id="KW-0812">Transmembrane</keyword>
<evidence type="ECO:0000313" key="3">
    <source>
        <dbReference type="Proteomes" id="UP000649114"/>
    </source>
</evidence>
<accession>A0AAN5YGR1</accession>
<keyword evidence="1" id="KW-1133">Transmembrane helix</keyword>
<evidence type="ECO:0000313" key="2">
    <source>
        <dbReference type="EMBL" id="KAF4201246.1"/>
    </source>
</evidence>
<dbReference type="Proteomes" id="UP000649114">
    <property type="component" value="Unassembled WGS sequence"/>
</dbReference>
<feature type="transmembrane region" description="Helical" evidence="1">
    <location>
        <begin position="90"/>
        <end position="111"/>
    </location>
</feature>
<dbReference type="EMBL" id="JAAAPU010000150">
    <property type="protein sequence ID" value="KAF4201246.1"/>
    <property type="molecule type" value="Genomic_DNA"/>
</dbReference>
<dbReference type="AlphaFoldDB" id="A0AAN5YGR1"/>
<organism evidence="2 3">
    <name type="scientific">Aspergillus lentulus</name>
    <dbReference type="NCBI Taxonomy" id="293939"/>
    <lineage>
        <taxon>Eukaryota</taxon>
        <taxon>Fungi</taxon>
        <taxon>Dikarya</taxon>
        <taxon>Ascomycota</taxon>
        <taxon>Pezizomycotina</taxon>
        <taxon>Eurotiomycetes</taxon>
        <taxon>Eurotiomycetidae</taxon>
        <taxon>Eurotiales</taxon>
        <taxon>Aspergillaceae</taxon>
        <taxon>Aspergillus</taxon>
        <taxon>Aspergillus subgen. Fumigati</taxon>
    </lineage>
</organism>
<evidence type="ECO:0000256" key="1">
    <source>
        <dbReference type="SAM" id="Phobius"/>
    </source>
</evidence>
<proteinExistence type="predicted"/>